<accession>A0A2B1KJ03</accession>
<dbReference type="EMBL" id="NUYN01000026">
    <property type="protein sequence ID" value="PFN23379.1"/>
    <property type="molecule type" value="Genomic_DNA"/>
</dbReference>
<evidence type="ECO:0000313" key="1">
    <source>
        <dbReference type="EMBL" id="PFN23379.1"/>
    </source>
</evidence>
<sequence>MFHPHAIEELNPDGCIESRFPNFKDPMDFYEVVKIDLSHIHECISAVESNFAKKAIDSTIYPQVINSEEHLVQVVDKAKDVWNYQNTYPQFVRYSFFTGIYSLFEERFTNLCYKYRNRFEKDTLISIDEFKRKKENKHLNGIFLAKEYCENILCMKIDDEMWNRLVYHNQIRNCIVHSRGYTLKTPYKNNRWKKERLENAIRKIDGINTKDNLIKINDYVCLNFIQLAEKFIKYICVQIPLVKAN</sequence>
<name>A0A2B1KJ03_BACCE</name>
<comment type="caution">
    <text evidence="1">The sequence shown here is derived from an EMBL/GenBank/DDBJ whole genome shotgun (WGS) entry which is preliminary data.</text>
</comment>
<proteinExistence type="predicted"/>
<organism evidence="1 2">
    <name type="scientific">Bacillus cereus</name>
    <dbReference type="NCBI Taxonomy" id="1396"/>
    <lineage>
        <taxon>Bacteria</taxon>
        <taxon>Bacillati</taxon>
        <taxon>Bacillota</taxon>
        <taxon>Bacilli</taxon>
        <taxon>Bacillales</taxon>
        <taxon>Bacillaceae</taxon>
        <taxon>Bacillus</taxon>
        <taxon>Bacillus cereus group</taxon>
    </lineage>
</organism>
<gene>
    <name evidence="1" type="ORF">COJ50_17255</name>
</gene>
<dbReference type="Proteomes" id="UP000225182">
    <property type="component" value="Unassembled WGS sequence"/>
</dbReference>
<reference evidence="1 2" key="1">
    <citation type="submission" date="2017-09" db="EMBL/GenBank/DDBJ databases">
        <title>Large-scale bioinformatics analysis of Bacillus genomes uncovers conserved roles of natural products in bacterial physiology.</title>
        <authorList>
            <consortium name="Agbiome Team Llc"/>
            <person name="Bleich R.M."/>
            <person name="Grubbs K.J."/>
            <person name="Santa Maria K.C."/>
            <person name="Allen S.E."/>
            <person name="Farag S."/>
            <person name="Shank E.A."/>
            <person name="Bowers A."/>
        </authorList>
    </citation>
    <scope>NUCLEOTIDE SEQUENCE [LARGE SCALE GENOMIC DNA]</scope>
    <source>
        <strain evidence="1 2">AFS076905</strain>
    </source>
</reference>
<protein>
    <submittedName>
        <fullName evidence="1">Uncharacterized protein</fullName>
    </submittedName>
</protein>
<evidence type="ECO:0000313" key="2">
    <source>
        <dbReference type="Proteomes" id="UP000225182"/>
    </source>
</evidence>
<dbReference type="RefSeq" id="WP_098540839.1">
    <property type="nucleotide sequence ID" value="NZ_NUYN01000026.1"/>
</dbReference>
<dbReference type="AlphaFoldDB" id="A0A2B1KJ03"/>